<protein>
    <recommendedName>
        <fullName evidence="3">N-formylglutamate deformylase</fullName>
    </recommendedName>
</protein>
<evidence type="ECO:0000313" key="2">
    <source>
        <dbReference type="Proteomes" id="UP000014136"/>
    </source>
</evidence>
<proteinExistence type="predicted"/>
<dbReference type="RefSeq" id="WP_016175123.1">
    <property type="nucleotide sequence ID" value="NZ_KE136389.1"/>
</dbReference>
<dbReference type="Proteomes" id="UP000014136">
    <property type="component" value="Unassembled WGS sequence"/>
</dbReference>
<dbReference type="PATRIC" id="fig|1139996.3.peg.1308"/>
<gene>
    <name evidence="1" type="ORF">OMQ_01326</name>
</gene>
<comment type="caution">
    <text evidence="1">The sequence shown here is derived from an EMBL/GenBank/DDBJ whole genome shotgun (WGS) entry which is preliminary data.</text>
</comment>
<dbReference type="AlphaFoldDB" id="S0NI34"/>
<dbReference type="InterPro" id="IPR007709">
    <property type="entry name" value="N-FG_amidohydro"/>
</dbReference>
<dbReference type="SUPFAM" id="SSF53187">
    <property type="entry name" value="Zn-dependent exopeptidases"/>
    <property type="match status" value="1"/>
</dbReference>
<dbReference type="EMBL" id="AHYT01000004">
    <property type="protein sequence ID" value="EOT29374.1"/>
    <property type="molecule type" value="Genomic_DNA"/>
</dbReference>
<keyword evidence="2" id="KW-1185">Reference proteome</keyword>
<dbReference type="OrthoDB" id="8716700at2"/>
<organism evidence="1 2">
    <name type="scientific">Enterococcus saccharolyticus subsp. saccharolyticus ATCC 43076</name>
    <dbReference type="NCBI Taxonomy" id="1139996"/>
    <lineage>
        <taxon>Bacteria</taxon>
        <taxon>Bacillati</taxon>
        <taxon>Bacillota</taxon>
        <taxon>Bacilli</taxon>
        <taxon>Lactobacillales</taxon>
        <taxon>Enterococcaceae</taxon>
        <taxon>Enterococcus</taxon>
    </lineage>
</organism>
<evidence type="ECO:0008006" key="3">
    <source>
        <dbReference type="Google" id="ProtNLM"/>
    </source>
</evidence>
<dbReference type="Pfam" id="PF05013">
    <property type="entry name" value="FGase"/>
    <property type="match status" value="1"/>
</dbReference>
<reference evidence="1 2" key="1">
    <citation type="submission" date="2013-03" db="EMBL/GenBank/DDBJ databases">
        <title>The Genome Sequence of Enterococcus saccharolyticus ATCC_43076 (Illumina only assembly).</title>
        <authorList>
            <consortium name="The Broad Institute Genomics Platform"/>
            <consortium name="The Broad Institute Genome Sequencing Center for Infectious Disease"/>
            <person name="Earl A."/>
            <person name="Russ C."/>
            <person name="Gilmore M."/>
            <person name="Surin D."/>
            <person name="Walker B."/>
            <person name="Young S."/>
            <person name="Zeng Q."/>
            <person name="Gargeya S."/>
            <person name="Fitzgerald M."/>
            <person name="Haas B."/>
            <person name="Abouelleil A."/>
            <person name="Allen A.W."/>
            <person name="Alvarado L."/>
            <person name="Arachchi H.M."/>
            <person name="Berlin A.M."/>
            <person name="Chapman S.B."/>
            <person name="Gainer-Dewar J."/>
            <person name="Goldberg J."/>
            <person name="Griggs A."/>
            <person name="Gujja S."/>
            <person name="Hansen M."/>
            <person name="Howarth C."/>
            <person name="Imamovic A."/>
            <person name="Ireland A."/>
            <person name="Larimer J."/>
            <person name="McCowan C."/>
            <person name="Murphy C."/>
            <person name="Pearson M."/>
            <person name="Poon T.W."/>
            <person name="Priest M."/>
            <person name="Roberts A."/>
            <person name="Saif S."/>
            <person name="Shea T."/>
            <person name="Sisk P."/>
            <person name="Sykes S."/>
            <person name="Wortman J."/>
            <person name="Nusbaum C."/>
            <person name="Birren B."/>
        </authorList>
    </citation>
    <scope>NUCLEOTIDE SEQUENCE [LARGE SCALE GENOMIC DNA]</scope>
    <source>
        <strain evidence="1 2">ATCC 43076</strain>
    </source>
</reference>
<sequence>MDNLTIFHDKLNQYPVIFSLPHSGTTIPDRMKQLLQPNIFLPNTDWFLREFYDFLSELGFTVIQNNMNHYVADPNREDIAFEHSGTYQTNVVYQSNIFGTPIYAQPLTEIEIQERLTMAYYPYHRQLEKLIAKKFETFKHIYLIDLHSFATYIADFVIGNQQDQTSSKEERMWLTTQLEALGFTVSDNVPFKSGYITTHYGKHPDISTLQLDIRYNKYIDTREFGEEELRQFNPVLFTESQNKMKYLAQQLLKELS</sequence>
<dbReference type="HOGENOM" id="CLU_069318_2_1_9"/>
<dbReference type="STRING" id="41997.RV16_GL000243"/>
<accession>S0NI34</accession>
<dbReference type="eggNOG" id="COG3741">
    <property type="taxonomic scope" value="Bacteria"/>
</dbReference>
<evidence type="ECO:0000313" key="1">
    <source>
        <dbReference type="EMBL" id="EOT29374.1"/>
    </source>
</evidence>
<dbReference type="Gene3D" id="3.40.630.40">
    <property type="entry name" value="Zn-dependent exopeptidases"/>
    <property type="match status" value="1"/>
</dbReference>
<name>S0NI34_9ENTE</name>